<accession>A0ABU5V586</accession>
<evidence type="ECO:0000313" key="3">
    <source>
        <dbReference type="Proteomes" id="UP001301653"/>
    </source>
</evidence>
<dbReference type="Gene3D" id="3.90.1720.10">
    <property type="entry name" value="endopeptidase domain like (from Nostoc punctiforme)"/>
    <property type="match status" value="1"/>
</dbReference>
<comment type="caution">
    <text evidence="2">The sequence shown here is derived from an EMBL/GenBank/DDBJ whole genome shotgun (WGS) entry which is preliminary data.</text>
</comment>
<proteinExistence type="predicted"/>
<evidence type="ECO:0000256" key="1">
    <source>
        <dbReference type="SAM" id="SignalP"/>
    </source>
</evidence>
<dbReference type="Proteomes" id="UP001301653">
    <property type="component" value="Unassembled WGS sequence"/>
</dbReference>
<keyword evidence="1" id="KW-0732">Signal</keyword>
<gene>
    <name evidence="2" type="ORF">VA603_13320</name>
</gene>
<dbReference type="Pfam" id="PF05708">
    <property type="entry name" value="Peptidase_C92"/>
    <property type="match status" value="1"/>
</dbReference>
<feature type="signal peptide" evidence="1">
    <location>
        <begin position="1"/>
        <end position="23"/>
    </location>
</feature>
<dbReference type="RefSeq" id="WP_323439140.1">
    <property type="nucleotide sequence ID" value="NZ_JAYFUH010000249.1"/>
</dbReference>
<organism evidence="2 3">
    <name type="scientific">Stenotrophomonas capsici</name>
    <dbReference type="NCBI Taxonomy" id="3110230"/>
    <lineage>
        <taxon>Bacteria</taxon>
        <taxon>Pseudomonadati</taxon>
        <taxon>Pseudomonadota</taxon>
        <taxon>Gammaproteobacteria</taxon>
        <taxon>Lysobacterales</taxon>
        <taxon>Lysobacteraceae</taxon>
        <taxon>Stenotrophomonas</taxon>
    </lineage>
</organism>
<evidence type="ECO:0000313" key="2">
    <source>
        <dbReference type="EMBL" id="MEA5668523.1"/>
    </source>
</evidence>
<dbReference type="SUPFAM" id="SSF54001">
    <property type="entry name" value="Cysteine proteinases"/>
    <property type="match status" value="1"/>
</dbReference>
<keyword evidence="3" id="KW-1185">Reference proteome</keyword>
<reference evidence="2 3" key="1">
    <citation type="submission" date="2023-12" db="EMBL/GenBank/DDBJ databases">
        <title>Stenotrophomonas guangdongensis sp. nov., isolated from wilted pepper plants (Capsicum annuum).</title>
        <authorList>
            <person name="Qiu M."/>
            <person name="Li Y."/>
            <person name="Liu Q."/>
            <person name="Zhang X."/>
            <person name="Huang Y."/>
            <person name="Guo R."/>
            <person name="Hu M."/>
            <person name="Zhou J."/>
            <person name="Zhou X."/>
        </authorList>
    </citation>
    <scope>NUCLEOTIDE SEQUENCE [LARGE SCALE GENOMIC DNA]</scope>
    <source>
        <strain evidence="2 3">MH1</strain>
    </source>
</reference>
<dbReference type="EMBL" id="JAYFUH010000249">
    <property type="protein sequence ID" value="MEA5668523.1"/>
    <property type="molecule type" value="Genomic_DNA"/>
</dbReference>
<name>A0ABU5V586_9GAMM</name>
<dbReference type="InterPro" id="IPR038765">
    <property type="entry name" value="Papain-like_cys_pep_sf"/>
</dbReference>
<dbReference type="NCBIfam" id="NF007458">
    <property type="entry name" value="PRK10030.1"/>
    <property type="match status" value="1"/>
</dbReference>
<feature type="chain" id="PRO_5047534646" evidence="1">
    <location>
        <begin position="24"/>
        <end position="201"/>
    </location>
</feature>
<dbReference type="InterPro" id="IPR024453">
    <property type="entry name" value="Peptidase_C92"/>
</dbReference>
<protein>
    <submittedName>
        <fullName evidence="2">YiiX family permuted papain-like enzyme</fullName>
    </submittedName>
</protein>
<sequence length="201" mass="22298">MYLRLGLWALLVLPAWWAQPATAYTPQDGDIVFHTSTSRQSVAVQAATHSPYSHLGIVLLRGGAPYVLEAVQPVRYTPLQAWLDRGSHGRYVIKRPIAPLDAHTKARLHAAATLYLGKPYDLTFEWSDQRIYCSELVWKLYRDAAGIGLAPLARLDSFDLQAPAVQAKLRERYGANIPRGEPVISPAAIFASPLLVTVDQR</sequence>